<dbReference type="AlphaFoldDB" id="A0A4Z0M8T4"/>
<reference evidence="1 2" key="1">
    <citation type="submission" date="2019-04" db="EMBL/GenBank/DDBJ databases">
        <title>Taxonomy of novel Haliea sp. from mangrove soil of West Coast of India.</title>
        <authorList>
            <person name="Verma A."/>
            <person name="Kumar P."/>
            <person name="Krishnamurthi S."/>
        </authorList>
    </citation>
    <scope>NUCLEOTIDE SEQUENCE [LARGE SCALE GENOMIC DNA]</scope>
    <source>
        <strain evidence="1 2">SAOS-164</strain>
    </source>
</reference>
<protein>
    <submittedName>
        <fullName evidence="1">DUF1289 domain-containing protein</fullName>
    </submittedName>
</protein>
<dbReference type="PANTHER" id="PTHR35175:SF2">
    <property type="entry name" value="DUF1289 DOMAIN-CONTAINING PROTEIN"/>
    <property type="match status" value="1"/>
</dbReference>
<dbReference type="PANTHER" id="PTHR35175">
    <property type="entry name" value="DUF1289 DOMAIN-CONTAINING PROTEIN"/>
    <property type="match status" value="1"/>
</dbReference>
<dbReference type="EMBL" id="SRLE01000001">
    <property type="protein sequence ID" value="TGD76113.1"/>
    <property type="molecule type" value="Genomic_DNA"/>
</dbReference>
<name>A0A4Z0M8T4_9GAMM</name>
<evidence type="ECO:0000313" key="2">
    <source>
        <dbReference type="Proteomes" id="UP000298050"/>
    </source>
</evidence>
<dbReference type="RefSeq" id="WP_135440690.1">
    <property type="nucleotide sequence ID" value="NZ_SRLE01000001.1"/>
</dbReference>
<comment type="caution">
    <text evidence="1">The sequence shown here is derived from an EMBL/GenBank/DDBJ whole genome shotgun (WGS) entry which is preliminary data.</text>
</comment>
<proteinExistence type="predicted"/>
<keyword evidence="2" id="KW-1185">Reference proteome</keyword>
<organism evidence="1 2">
    <name type="scientific">Mangrovimicrobium sediminis</name>
    <dbReference type="NCBI Taxonomy" id="2562682"/>
    <lineage>
        <taxon>Bacteria</taxon>
        <taxon>Pseudomonadati</taxon>
        <taxon>Pseudomonadota</taxon>
        <taxon>Gammaproteobacteria</taxon>
        <taxon>Cellvibrionales</taxon>
        <taxon>Halieaceae</taxon>
        <taxon>Mangrovimicrobium</taxon>
    </lineage>
</organism>
<dbReference type="Pfam" id="PF06945">
    <property type="entry name" value="DUF1289"/>
    <property type="match status" value="1"/>
</dbReference>
<sequence>MNDTAPASPCISVCLLDEQDVCTGCYRSADEIVDWFMASPQRKREILACAQRRREAATDIRLD</sequence>
<gene>
    <name evidence="1" type="ORF">E4634_00765</name>
</gene>
<evidence type="ECO:0000313" key="1">
    <source>
        <dbReference type="EMBL" id="TGD76113.1"/>
    </source>
</evidence>
<dbReference type="OrthoDB" id="9811423at2"/>
<dbReference type="InterPro" id="IPR010710">
    <property type="entry name" value="DUF1289"/>
</dbReference>
<dbReference type="Proteomes" id="UP000298050">
    <property type="component" value="Unassembled WGS sequence"/>
</dbReference>
<accession>A0A4Z0M8T4</accession>